<evidence type="ECO:0000313" key="2">
    <source>
        <dbReference type="EMBL" id="TKR33657.1"/>
    </source>
</evidence>
<dbReference type="OrthoDB" id="9812295at2"/>
<comment type="caution">
    <text evidence="2">The sequence shown here is derived from an EMBL/GenBank/DDBJ whole genome shotgun (WGS) entry which is preliminary data.</text>
</comment>
<organism evidence="2 3">
    <name type="scientific">Luteimonas gilva</name>
    <dbReference type="NCBI Taxonomy" id="2572684"/>
    <lineage>
        <taxon>Bacteria</taxon>
        <taxon>Pseudomonadati</taxon>
        <taxon>Pseudomonadota</taxon>
        <taxon>Gammaproteobacteria</taxon>
        <taxon>Lysobacterales</taxon>
        <taxon>Lysobacteraceae</taxon>
        <taxon>Luteimonas</taxon>
    </lineage>
</organism>
<dbReference type="Pfam" id="PF13474">
    <property type="entry name" value="SnoaL_3"/>
    <property type="match status" value="1"/>
</dbReference>
<dbReference type="InterPro" id="IPR037401">
    <property type="entry name" value="SnoaL-like"/>
</dbReference>
<evidence type="ECO:0000313" key="3">
    <source>
        <dbReference type="Proteomes" id="UP000308707"/>
    </source>
</evidence>
<sequence length="146" mass="16416">MSEIADPFLHALDAYRAAVRAKDVDAFLAIYDESLEVFDLWSEWSQQGLAARREMAEEWFGSLGDEYVVVDIDEARSTRSEDLVVGRAILTYTAYSPDGKAIRSLDNRITLGLKRTGDAWKVFHEHTSAPVDHASGRAILRREEVA</sequence>
<dbReference type="SUPFAM" id="SSF54427">
    <property type="entry name" value="NTF2-like"/>
    <property type="match status" value="1"/>
</dbReference>
<dbReference type="Proteomes" id="UP000308707">
    <property type="component" value="Unassembled WGS sequence"/>
</dbReference>
<name>A0A4U5JZE3_9GAMM</name>
<feature type="domain" description="SnoaL-like" evidence="1">
    <location>
        <begin position="10"/>
        <end position="131"/>
    </location>
</feature>
<dbReference type="EMBL" id="SZUA01000001">
    <property type="protein sequence ID" value="TKR33657.1"/>
    <property type="molecule type" value="Genomic_DNA"/>
</dbReference>
<dbReference type="InterPro" id="IPR032710">
    <property type="entry name" value="NTF2-like_dom_sf"/>
</dbReference>
<evidence type="ECO:0000259" key="1">
    <source>
        <dbReference type="Pfam" id="PF13474"/>
    </source>
</evidence>
<accession>A0A4U5JZE3</accession>
<protein>
    <submittedName>
        <fullName evidence="2">DUF4440 domain-containing protein</fullName>
    </submittedName>
</protein>
<reference evidence="2 3" key="1">
    <citation type="submission" date="2019-04" db="EMBL/GenBank/DDBJ databases">
        <title>Reference strain of H23.</title>
        <authorList>
            <person name="Luo X."/>
        </authorList>
    </citation>
    <scope>NUCLEOTIDE SEQUENCE [LARGE SCALE GENOMIC DNA]</scope>
    <source>
        <strain evidence="2 3">H23</strain>
    </source>
</reference>
<keyword evidence="3" id="KW-1185">Reference proteome</keyword>
<dbReference type="Gene3D" id="3.10.450.50">
    <property type="match status" value="1"/>
</dbReference>
<dbReference type="AlphaFoldDB" id="A0A4U5JZE3"/>
<dbReference type="RefSeq" id="WP_137265864.1">
    <property type="nucleotide sequence ID" value="NZ_SZUA01000001.1"/>
</dbReference>
<gene>
    <name evidence="2" type="ORF">FCE95_05055</name>
</gene>
<proteinExistence type="predicted"/>